<name>A0ACC2RN88_9FUNG</name>
<sequence>MRYASWVNPLMEQISKDRMKAFVTKFSSFYNRMCLSEDGAAASKWLEAQIQNSTTAQGIQIESFPQQSIIARFPGADPALANQVVIVGSHIDTINIEDFPCGPSPGADDNASGAAVTLEAFRILAASGFSPKRTIEFHWYACEELLRLGAREIAHTYYKARKNVIAMAQFDMTGHLSDKRQIAFVNDNVNPELTAFLRKAVDKYLSVSHTEYTCNYECSDHAAWTEYGYPSAFPFEDKINPNIHKVNDTIDFVNFKNVKEFAKLANAYLVEIAEPSN</sequence>
<organism evidence="1 2">
    <name type="scientific">Entomophthora muscae</name>
    <dbReference type="NCBI Taxonomy" id="34485"/>
    <lineage>
        <taxon>Eukaryota</taxon>
        <taxon>Fungi</taxon>
        <taxon>Fungi incertae sedis</taxon>
        <taxon>Zoopagomycota</taxon>
        <taxon>Entomophthoromycotina</taxon>
        <taxon>Entomophthoromycetes</taxon>
        <taxon>Entomophthorales</taxon>
        <taxon>Entomophthoraceae</taxon>
        <taxon>Entomophthora</taxon>
    </lineage>
</organism>
<protein>
    <submittedName>
        <fullName evidence="1">Uncharacterized protein</fullName>
    </submittedName>
</protein>
<gene>
    <name evidence="1" type="ORF">DSO57_1003485</name>
</gene>
<proteinExistence type="predicted"/>
<keyword evidence="2" id="KW-1185">Reference proteome</keyword>
<reference evidence="1" key="1">
    <citation type="submission" date="2022-04" db="EMBL/GenBank/DDBJ databases">
        <title>Genome of the entomopathogenic fungus Entomophthora muscae.</title>
        <authorList>
            <person name="Elya C."/>
            <person name="Lovett B.R."/>
            <person name="Lee E."/>
            <person name="Macias A.M."/>
            <person name="Hajek A.E."/>
            <person name="De Bivort B.L."/>
            <person name="Kasson M.T."/>
            <person name="De Fine Licht H.H."/>
            <person name="Stajich J.E."/>
        </authorList>
    </citation>
    <scope>NUCLEOTIDE SEQUENCE</scope>
    <source>
        <strain evidence="1">Berkeley</strain>
    </source>
</reference>
<evidence type="ECO:0000313" key="2">
    <source>
        <dbReference type="Proteomes" id="UP001165960"/>
    </source>
</evidence>
<evidence type="ECO:0000313" key="1">
    <source>
        <dbReference type="EMBL" id="KAJ9051547.1"/>
    </source>
</evidence>
<dbReference type="EMBL" id="QTSX02007108">
    <property type="protein sequence ID" value="KAJ9051547.1"/>
    <property type="molecule type" value="Genomic_DNA"/>
</dbReference>
<accession>A0ACC2RN88</accession>
<dbReference type="Proteomes" id="UP001165960">
    <property type="component" value="Unassembled WGS sequence"/>
</dbReference>
<comment type="caution">
    <text evidence="1">The sequence shown here is derived from an EMBL/GenBank/DDBJ whole genome shotgun (WGS) entry which is preliminary data.</text>
</comment>